<evidence type="ECO:0000313" key="2">
    <source>
        <dbReference type="EMBL" id="OGF73716.1"/>
    </source>
</evidence>
<evidence type="ECO:0000313" key="3">
    <source>
        <dbReference type="Proteomes" id="UP000178276"/>
    </source>
</evidence>
<keyword evidence="1" id="KW-0175">Coiled coil</keyword>
<organism evidence="2 3">
    <name type="scientific">Candidatus Giovannonibacteria bacterium RIFCSPHIGHO2_02_43_16</name>
    <dbReference type="NCBI Taxonomy" id="1798331"/>
    <lineage>
        <taxon>Bacteria</taxon>
        <taxon>Candidatus Giovannoniibacteriota</taxon>
    </lineage>
</organism>
<dbReference type="EMBL" id="MFHJ01000029">
    <property type="protein sequence ID" value="OGF73716.1"/>
    <property type="molecule type" value="Genomic_DNA"/>
</dbReference>
<dbReference type="AlphaFoldDB" id="A0A1F5WDJ7"/>
<dbReference type="SUPFAM" id="SSF58064">
    <property type="entry name" value="Influenza hemagglutinin (stalk)"/>
    <property type="match status" value="1"/>
</dbReference>
<feature type="coiled-coil region" evidence="1">
    <location>
        <begin position="27"/>
        <end position="68"/>
    </location>
</feature>
<proteinExistence type="predicted"/>
<dbReference type="Proteomes" id="UP000178276">
    <property type="component" value="Unassembled WGS sequence"/>
</dbReference>
<gene>
    <name evidence="2" type="ORF">A2W57_03610</name>
</gene>
<reference evidence="2 3" key="1">
    <citation type="journal article" date="2016" name="Nat. Commun.">
        <title>Thousands of microbial genomes shed light on interconnected biogeochemical processes in an aquifer system.</title>
        <authorList>
            <person name="Anantharaman K."/>
            <person name="Brown C.T."/>
            <person name="Hug L.A."/>
            <person name="Sharon I."/>
            <person name="Castelle C.J."/>
            <person name="Probst A.J."/>
            <person name="Thomas B.C."/>
            <person name="Singh A."/>
            <person name="Wilkins M.J."/>
            <person name="Karaoz U."/>
            <person name="Brodie E.L."/>
            <person name="Williams K.H."/>
            <person name="Hubbard S.S."/>
            <person name="Banfield J.F."/>
        </authorList>
    </citation>
    <scope>NUCLEOTIDE SEQUENCE [LARGE SCALE GENOMIC DNA]</scope>
</reference>
<accession>A0A1F5WDJ7</accession>
<evidence type="ECO:0000256" key="1">
    <source>
        <dbReference type="SAM" id="Coils"/>
    </source>
</evidence>
<dbReference type="STRING" id="1798331.A2W57_03610"/>
<protein>
    <submittedName>
        <fullName evidence="2">Uncharacterized protein</fullName>
    </submittedName>
</protein>
<name>A0A1F5WDJ7_9BACT</name>
<comment type="caution">
    <text evidence="2">The sequence shown here is derived from an EMBL/GenBank/DDBJ whole genome shotgun (WGS) entry which is preliminary data.</text>
</comment>
<sequence length="95" mass="10996">MALTKQDLGAIESLLNKKFVAYQDAVIEAVDFKFQKIEKEMSELRSEIRRLTTTLDKFLKQMADYKDEFIILKTEVDQIKKVLKEKLGVDILAQG</sequence>